<keyword evidence="1" id="KW-1133">Transmembrane helix</keyword>
<evidence type="ECO:0008006" key="4">
    <source>
        <dbReference type="Google" id="ProtNLM"/>
    </source>
</evidence>
<name>A0ABP4Y294_9MICO</name>
<dbReference type="Proteomes" id="UP001500851">
    <property type="component" value="Unassembled WGS sequence"/>
</dbReference>
<dbReference type="EMBL" id="BAAAOB010000004">
    <property type="protein sequence ID" value="GAA1797644.1"/>
    <property type="molecule type" value="Genomic_DNA"/>
</dbReference>
<reference evidence="3" key="1">
    <citation type="journal article" date="2019" name="Int. J. Syst. Evol. Microbiol.">
        <title>The Global Catalogue of Microorganisms (GCM) 10K type strain sequencing project: providing services to taxonomists for standard genome sequencing and annotation.</title>
        <authorList>
            <consortium name="The Broad Institute Genomics Platform"/>
            <consortium name="The Broad Institute Genome Sequencing Center for Infectious Disease"/>
            <person name="Wu L."/>
            <person name="Ma J."/>
        </authorList>
    </citation>
    <scope>NUCLEOTIDE SEQUENCE [LARGE SCALE GENOMIC DNA]</scope>
    <source>
        <strain evidence="3">JCM 14736</strain>
    </source>
</reference>
<keyword evidence="1" id="KW-0472">Membrane</keyword>
<proteinExistence type="predicted"/>
<evidence type="ECO:0000313" key="3">
    <source>
        <dbReference type="Proteomes" id="UP001500851"/>
    </source>
</evidence>
<feature type="transmembrane region" description="Helical" evidence="1">
    <location>
        <begin position="12"/>
        <end position="30"/>
    </location>
</feature>
<gene>
    <name evidence="2" type="ORF">GCM10009768_28270</name>
</gene>
<keyword evidence="1" id="KW-0812">Transmembrane</keyword>
<keyword evidence="3" id="KW-1185">Reference proteome</keyword>
<evidence type="ECO:0000313" key="2">
    <source>
        <dbReference type="EMBL" id="GAA1797644.1"/>
    </source>
</evidence>
<organism evidence="2 3">
    <name type="scientific">Leucobacter iarius</name>
    <dbReference type="NCBI Taxonomy" id="333963"/>
    <lineage>
        <taxon>Bacteria</taxon>
        <taxon>Bacillati</taxon>
        <taxon>Actinomycetota</taxon>
        <taxon>Actinomycetes</taxon>
        <taxon>Micrococcales</taxon>
        <taxon>Microbacteriaceae</taxon>
        <taxon>Leucobacter</taxon>
    </lineage>
</organism>
<sequence length="102" mass="11515">MKPRLLTPGRAAIIGIPILGFFSTPFWTFAQEPTLWFGLPAVLVWIAVLVVLTVVSIQIVESLYLRNGGREADLAEKERLETQQIQLLRLERIAAEEEEGIR</sequence>
<protein>
    <recommendedName>
        <fullName evidence="4">DUF3311 domain-containing protein</fullName>
    </recommendedName>
</protein>
<feature type="transmembrane region" description="Helical" evidence="1">
    <location>
        <begin position="36"/>
        <end position="60"/>
    </location>
</feature>
<dbReference type="RefSeq" id="WP_046456802.1">
    <property type="nucleotide sequence ID" value="NZ_BAAAOB010000004.1"/>
</dbReference>
<comment type="caution">
    <text evidence="2">The sequence shown here is derived from an EMBL/GenBank/DDBJ whole genome shotgun (WGS) entry which is preliminary data.</text>
</comment>
<evidence type="ECO:0000256" key="1">
    <source>
        <dbReference type="SAM" id="Phobius"/>
    </source>
</evidence>
<accession>A0ABP4Y294</accession>